<comment type="similarity">
    <text evidence="1">Belongs to the peptidase S33 family.</text>
</comment>
<name>A0A6A6E8F5_9PEZI</name>
<dbReference type="Proteomes" id="UP000800200">
    <property type="component" value="Unassembled WGS sequence"/>
</dbReference>
<dbReference type="OrthoDB" id="425534at2759"/>
<keyword evidence="2" id="KW-0378">Hydrolase</keyword>
<dbReference type="InterPro" id="IPR051601">
    <property type="entry name" value="Serine_prot/Carboxylest_S33"/>
</dbReference>
<evidence type="ECO:0000256" key="1">
    <source>
        <dbReference type="ARBA" id="ARBA00010088"/>
    </source>
</evidence>
<dbReference type="SUPFAM" id="SSF53474">
    <property type="entry name" value="alpha/beta-Hydrolases"/>
    <property type="match status" value="1"/>
</dbReference>
<gene>
    <name evidence="4" type="ORF">K469DRAFT_705386</name>
</gene>
<keyword evidence="5" id="KW-1185">Reference proteome</keyword>
<evidence type="ECO:0000313" key="4">
    <source>
        <dbReference type="EMBL" id="KAF2186859.1"/>
    </source>
</evidence>
<reference evidence="4" key="1">
    <citation type="journal article" date="2020" name="Stud. Mycol.">
        <title>101 Dothideomycetes genomes: a test case for predicting lifestyles and emergence of pathogens.</title>
        <authorList>
            <person name="Haridas S."/>
            <person name="Albert R."/>
            <person name="Binder M."/>
            <person name="Bloem J."/>
            <person name="Labutti K."/>
            <person name="Salamov A."/>
            <person name="Andreopoulos B."/>
            <person name="Baker S."/>
            <person name="Barry K."/>
            <person name="Bills G."/>
            <person name="Bluhm B."/>
            <person name="Cannon C."/>
            <person name="Castanera R."/>
            <person name="Culley D."/>
            <person name="Daum C."/>
            <person name="Ezra D."/>
            <person name="Gonzalez J."/>
            <person name="Henrissat B."/>
            <person name="Kuo A."/>
            <person name="Liang C."/>
            <person name="Lipzen A."/>
            <person name="Lutzoni F."/>
            <person name="Magnuson J."/>
            <person name="Mondo S."/>
            <person name="Nolan M."/>
            <person name="Ohm R."/>
            <person name="Pangilinan J."/>
            <person name="Park H.-J."/>
            <person name="Ramirez L."/>
            <person name="Alfaro M."/>
            <person name="Sun H."/>
            <person name="Tritt A."/>
            <person name="Yoshinaga Y."/>
            <person name="Zwiers L.-H."/>
            <person name="Turgeon B."/>
            <person name="Goodwin S."/>
            <person name="Spatafora J."/>
            <person name="Crous P."/>
            <person name="Grigoriev I."/>
        </authorList>
    </citation>
    <scope>NUCLEOTIDE SEQUENCE</scope>
    <source>
        <strain evidence="4">CBS 207.26</strain>
    </source>
</reference>
<dbReference type="InterPro" id="IPR029058">
    <property type="entry name" value="AB_hydrolase_fold"/>
</dbReference>
<dbReference type="Pfam" id="PF08386">
    <property type="entry name" value="Abhydrolase_4"/>
    <property type="match status" value="1"/>
</dbReference>
<dbReference type="GO" id="GO:0016787">
    <property type="term" value="F:hydrolase activity"/>
    <property type="evidence" value="ECO:0007669"/>
    <property type="project" value="UniProtKB-KW"/>
</dbReference>
<dbReference type="PANTHER" id="PTHR43248:SF25">
    <property type="entry name" value="AB HYDROLASE-1 DOMAIN-CONTAINING PROTEIN-RELATED"/>
    <property type="match status" value="1"/>
</dbReference>
<dbReference type="PANTHER" id="PTHR43248">
    <property type="entry name" value="2-SUCCINYL-6-HYDROXY-2,4-CYCLOHEXADIENE-1-CARBOXYLATE SYNTHASE"/>
    <property type="match status" value="1"/>
</dbReference>
<dbReference type="Gene3D" id="3.40.50.1820">
    <property type="entry name" value="alpha/beta hydrolase"/>
    <property type="match status" value="1"/>
</dbReference>
<accession>A0A6A6E8F5</accession>
<proteinExistence type="inferred from homology"/>
<organism evidence="4 5">
    <name type="scientific">Zopfia rhizophila CBS 207.26</name>
    <dbReference type="NCBI Taxonomy" id="1314779"/>
    <lineage>
        <taxon>Eukaryota</taxon>
        <taxon>Fungi</taxon>
        <taxon>Dikarya</taxon>
        <taxon>Ascomycota</taxon>
        <taxon>Pezizomycotina</taxon>
        <taxon>Dothideomycetes</taxon>
        <taxon>Dothideomycetes incertae sedis</taxon>
        <taxon>Zopfiaceae</taxon>
        <taxon>Zopfia</taxon>
    </lineage>
</organism>
<evidence type="ECO:0000259" key="3">
    <source>
        <dbReference type="Pfam" id="PF08386"/>
    </source>
</evidence>
<evidence type="ECO:0000256" key="2">
    <source>
        <dbReference type="ARBA" id="ARBA00022801"/>
    </source>
</evidence>
<dbReference type="InterPro" id="IPR013595">
    <property type="entry name" value="Pept_S33_TAP-like_C"/>
</dbReference>
<dbReference type="EMBL" id="ML994628">
    <property type="protein sequence ID" value="KAF2186859.1"/>
    <property type="molecule type" value="Genomic_DNA"/>
</dbReference>
<dbReference type="AlphaFoldDB" id="A0A6A6E8F5"/>
<sequence>MPEVLIPVLHLHALHRIFTSIHLIRSSDCFVQIQASGDIQFHSCYDGLECAKLKLPLDYFNGTHPHKTISLALAKLPAKVPVDDPRYGGPILINPGGPGGSGVLLAALMGNQLQTIVDSAEDPDSIQGWRQKEMSKAKYFDIIGFDPRGIGETGPAATCMPGPAAWSWMLRELEEGILGSSDAALGRHWSMAHAFGAACNQAMEEEDEPDIKHYLTTASVARDMLELVEKHAEYTTKLARKSFAAKAVEGSRKTRLCSNSQLPYHEPNTSKLQYWGFSYGTFLGSTFASMFPERVGRLILDGVVDADEYYNNLGNNSLNDLEKVMQSFYTYCITVGPDACALAESGSTAKDVETRTQNIIESLYHSPLPVPAAAGPEIITYSDVKHLVFGGLYSPSTSFPVVAQILATIEARDGSGLAPALRSRHVYTCPVNSSISEKIYTDVPQFAVLCSDGIDQSSLNITIYDAYWKALAAESPTAGAIWARLKMKCAGWPLKAVYRFRGPFEGSTSHPILWIGNTADPVTPLGSAKAMSKKFPGSVLLTQDSGGHCSIAQPTPCTLTHIRTYFQTGDLPPPNTLCIPPDSPFNLNSTDPKSPFYDPDLVHTILGIDESEFEGKGDDSAMMEEYVQLELELRNWASRDELKEVRGSESGRKMMWAGEEVKEYFATQNFFGYGDRRGMEQRVGMLFGGLFA</sequence>
<protein>
    <recommendedName>
        <fullName evidence="3">Peptidase S33 tripeptidyl aminopeptidase-like C-terminal domain-containing protein</fullName>
    </recommendedName>
</protein>
<feature type="domain" description="Peptidase S33 tripeptidyl aminopeptidase-like C-terminal" evidence="3">
    <location>
        <begin position="476"/>
        <end position="578"/>
    </location>
</feature>
<evidence type="ECO:0000313" key="5">
    <source>
        <dbReference type="Proteomes" id="UP000800200"/>
    </source>
</evidence>